<organism evidence="1 2">
    <name type="scientific">Araneus ventricosus</name>
    <name type="common">Orbweaver spider</name>
    <name type="synonym">Epeira ventricosa</name>
    <dbReference type="NCBI Taxonomy" id="182803"/>
    <lineage>
        <taxon>Eukaryota</taxon>
        <taxon>Metazoa</taxon>
        <taxon>Ecdysozoa</taxon>
        <taxon>Arthropoda</taxon>
        <taxon>Chelicerata</taxon>
        <taxon>Arachnida</taxon>
        <taxon>Araneae</taxon>
        <taxon>Araneomorphae</taxon>
        <taxon>Entelegynae</taxon>
        <taxon>Araneoidea</taxon>
        <taxon>Araneidae</taxon>
        <taxon>Araneus</taxon>
    </lineage>
</organism>
<keyword evidence="2" id="KW-1185">Reference proteome</keyword>
<protein>
    <submittedName>
        <fullName evidence="1">Uncharacterized protein</fullName>
    </submittedName>
</protein>
<reference evidence="1 2" key="1">
    <citation type="journal article" date="2019" name="Sci. Rep.">
        <title>Orb-weaving spider Araneus ventricosus genome elucidates the spidroin gene catalogue.</title>
        <authorList>
            <person name="Kono N."/>
            <person name="Nakamura H."/>
            <person name="Ohtoshi R."/>
            <person name="Moran D.A.P."/>
            <person name="Shinohara A."/>
            <person name="Yoshida Y."/>
            <person name="Fujiwara M."/>
            <person name="Mori M."/>
            <person name="Tomita M."/>
            <person name="Arakawa K."/>
        </authorList>
    </citation>
    <scope>NUCLEOTIDE SEQUENCE [LARGE SCALE GENOMIC DNA]</scope>
</reference>
<name>A0A4Y2LY01_ARAVE</name>
<accession>A0A4Y2LY01</accession>
<comment type="caution">
    <text evidence="1">The sequence shown here is derived from an EMBL/GenBank/DDBJ whole genome shotgun (WGS) entry which is preliminary data.</text>
</comment>
<proteinExistence type="predicted"/>
<sequence>MHEYEFRLVVQSPSPFDAILNDIWQTWGRGMLKQQHVWYAKAHVRFRNKSLETKTIVSVSAVYYDALWFKWVHSLETPHKQWSKTTHGKFLDAVGNVQCPFRKEARLFLKLDERAQVYTFRHSDGTYRLVFELEFGTFSKPLETSPTDKLLDALEPYGRVYEPFRPFPAPPYELNESVTRKPVTCVANFDNLQGGEHVVAHKLDGVFGFVYSYPNCLKEKWEGDLQKRRNGFSLGDGIVFSAEKMPDNTVVLLDVYQVRGIPTAKWCRRSILLNYLTRLRLPEGYRVQQYRCSVIELPRCPFPTDGYVSHNTLTDEITKIKYDYSLDVVYMGGFFWLPGKDKPWLCKRFKSLENNGTLQEGRVYEVSTRTGRMVRERTDRFTGNTWQQIENILEKEPWRGPPIQEVIKVGNTKKKRKTRGK</sequence>
<gene>
    <name evidence="1" type="ORF">AVEN_261781_1</name>
</gene>
<evidence type="ECO:0000313" key="2">
    <source>
        <dbReference type="Proteomes" id="UP000499080"/>
    </source>
</evidence>
<dbReference type="OrthoDB" id="6410692at2759"/>
<dbReference type="AlphaFoldDB" id="A0A4Y2LY01"/>
<dbReference type="Proteomes" id="UP000499080">
    <property type="component" value="Unassembled WGS sequence"/>
</dbReference>
<evidence type="ECO:0000313" key="1">
    <source>
        <dbReference type="EMBL" id="GBN19698.1"/>
    </source>
</evidence>
<dbReference type="EMBL" id="BGPR01006520">
    <property type="protein sequence ID" value="GBN19698.1"/>
    <property type="molecule type" value="Genomic_DNA"/>
</dbReference>